<reference evidence="8" key="1">
    <citation type="submission" date="2019-11" db="EMBL/GenBank/DDBJ databases">
        <title>Microbial mats filling the niche in hypersaline microbial mats.</title>
        <authorList>
            <person name="Wong H.L."/>
            <person name="Macleod F.I."/>
            <person name="White R.A. III"/>
            <person name="Burns B.P."/>
        </authorList>
    </citation>
    <scope>NUCLEOTIDE SEQUENCE</scope>
    <source>
        <strain evidence="8">Bin_327</strain>
    </source>
</reference>
<dbReference type="GO" id="GO:0055085">
    <property type="term" value="P:transmembrane transport"/>
    <property type="evidence" value="ECO:0007669"/>
    <property type="project" value="InterPro"/>
</dbReference>
<keyword evidence="2" id="KW-0813">Transport</keyword>
<accession>A0A9D5QBP7</accession>
<feature type="transmembrane region" description="Helical" evidence="6">
    <location>
        <begin position="12"/>
        <end position="31"/>
    </location>
</feature>
<dbReference type="PANTHER" id="PTHR43568">
    <property type="entry name" value="P PROTEIN"/>
    <property type="match status" value="1"/>
</dbReference>
<feature type="transmembrane region" description="Helical" evidence="6">
    <location>
        <begin position="182"/>
        <end position="205"/>
    </location>
</feature>
<dbReference type="Pfam" id="PF03600">
    <property type="entry name" value="CitMHS"/>
    <property type="match status" value="1"/>
</dbReference>
<feature type="transmembrane region" description="Helical" evidence="6">
    <location>
        <begin position="395"/>
        <end position="420"/>
    </location>
</feature>
<dbReference type="AlphaFoldDB" id="A0A9D5QBP7"/>
<feature type="transmembrane region" description="Helical" evidence="6">
    <location>
        <begin position="441"/>
        <end position="461"/>
    </location>
</feature>
<evidence type="ECO:0000256" key="4">
    <source>
        <dbReference type="ARBA" id="ARBA00022989"/>
    </source>
</evidence>
<keyword evidence="3 6" id="KW-0812">Transmembrane</keyword>
<evidence type="ECO:0000313" key="8">
    <source>
        <dbReference type="EMBL" id="MBD3363823.1"/>
    </source>
</evidence>
<feature type="transmembrane region" description="Helical" evidence="6">
    <location>
        <begin position="233"/>
        <end position="255"/>
    </location>
</feature>
<dbReference type="GO" id="GO:0016020">
    <property type="term" value="C:membrane"/>
    <property type="evidence" value="ECO:0007669"/>
    <property type="project" value="UniProtKB-SubCell"/>
</dbReference>
<proteinExistence type="predicted"/>
<evidence type="ECO:0000256" key="2">
    <source>
        <dbReference type="ARBA" id="ARBA00022448"/>
    </source>
</evidence>
<dbReference type="InterPro" id="IPR004680">
    <property type="entry name" value="Cit_transptr-like_dom"/>
</dbReference>
<feature type="transmembrane region" description="Helical" evidence="6">
    <location>
        <begin position="101"/>
        <end position="119"/>
    </location>
</feature>
<comment type="caution">
    <text evidence="8">The sequence shown here is derived from an EMBL/GenBank/DDBJ whole genome shotgun (WGS) entry which is preliminary data.</text>
</comment>
<evidence type="ECO:0000259" key="7">
    <source>
        <dbReference type="Pfam" id="PF03600"/>
    </source>
</evidence>
<protein>
    <recommendedName>
        <fullName evidence="7">Citrate transporter-like domain-containing protein</fullName>
    </recommendedName>
</protein>
<feature type="transmembrane region" description="Helical" evidence="6">
    <location>
        <begin position="307"/>
        <end position="334"/>
    </location>
</feature>
<dbReference type="Proteomes" id="UP000630660">
    <property type="component" value="Unassembled WGS sequence"/>
</dbReference>
<evidence type="ECO:0000256" key="1">
    <source>
        <dbReference type="ARBA" id="ARBA00004141"/>
    </source>
</evidence>
<evidence type="ECO:0000256" key="5">
    <source>
        <dbReference type="ARBA" id="ARBA00023136"/>
    </source>
</evidence>
<feature type="transmembrane region" description="Helical" evidence="6">
    <location>
        <begin position="38"/>
        <end position="56"/>
    </location>
</feature>
<dbReference type="InterPro" id="IPR051475">
    <property type="entry name" value="Diverse_Ion_Transporter"/>
</dbReference>
<gene>
    <name evidence="8" type="ORF">GF359_01260</name>
</gene>
<organism evidence="8 9">
    <name type="scientific">candidate division WOR-3 bacterium</name>
    <dbReference type="NCBI Taxonomy" id="2052148"/>
    <lineage>
        <taxon>Bacteria</taxon>
        <taxon>Bacteria division WOR-3</taxon>
    </lineage>
</organism>
<keyword evidence="4 6" id="KW-1133">Transmembrane helix</keyword>
<feature type="transmembrane region" description="Helical" evidence="6">
    <location>
        <begin position="62"/>
        <end position="80"/>
    </location>
</feature>
<dbReference type="CDD" id="cd01116">
    <property type="entry name" value="P_permease"/>
    <property type="match status" value="1"/>
</dbReference>
<feature type="transmembrane region" description="Helical" evidence="6">
    <location>
        <begin position="340"/>
        <end position="358"/>
    </location>
</feature>
<dbReference type="PANTHER" id="PTHR43568:SF1">
    <property type="entry name" value="P PROTEIN"/>
    <property type="match status" value="1"/>
</dbReference>
<feature type="transmembrane region" description="Helical" evidence="6">
    <location>
        <begin position="267"/>
        <end position="286"/>
    </location>
</feature>
<evidence type="ECO:0000256" key="3">
    <source>
        <dbReference type="ARBA" id="ARBA00022692"/>
    </source>
</evidence>
<evidence type="ECO:0000313" key="9">
    <source>
        <dbReference type="Proteomes" id="UP000630660"/>
    </source>
</evidence>
<sequence length="470" mass="50084">MPAENLINAAPSWHPWAAGAIFVACYIAIASEKIDRTIVALVGAALMLIVGLIDQSNAFKHIDLNVILLLAGMMIIVNIVKRSGLFEWMAISTAKLTGGRPVLLLVTLSLVTAVTSAFLDNVTTMMLIGPMTLLIADALHIDPIPLLLSETMASNIGGTATLIGDPPNLLVGSAAGLSFADFIVNMAPLVFFALVIFLLMGTGLFGRPLRKTPPKVSALATLRPRKAIKDKPLLWKSVAVLVVVFVMFAIHHTIHPYPQHPGRHMEPATVALGGAALLLLISSLPPRKEGSSQPIETLLAEIDWPTLFFFIGMFIMIAGLETSGVLGAILHLLTSITGDSIFLASMIIMWSAALLTMVTSAVPFVLAMIPVIGSLIQSINAGLQNPLPQGFTNVLWWALAFGACLGANGTFIGSAANMVVVGISNKSGHKITFGRFLKKGLPVTLVSLAVASLYLWLRFFVLEWYPKTGG</sequence>
<dbReference type="EMBL" id="WJKJ01000036">
    <property type="protein sequence ID" value="MBD3363823.1"/>
    <property type="molecule type" value="Genomic_DNA"/>
</dbReference>
<evidence type="ECO:0000256" key="6">
    <source>
        <dbReference type="SAM" id="Phobius"/>
    </source>
</evidence>
<name>A0A9D5QBP7_UNCW3</name>
<comment type="subcellular location">
    <subcellularLocation>
        <location evidence="1">Membrane</location>
        <topology evidence="1">Multi-pass membrane protein</topology>
    </subcellularLocation>
</comment>
<keyword evidence="5 6" id="KW-0472">Membrane</keyword>
<feature type="domain" description="Citrate transporter-like" evidence="7">
    <location>
        <begin position="26"/>
        <end position="392"/>
    </location>
</feature>
<feature type="transmembrane region" description="Helical" evidence="6">
    <location>
        <begin position="365"/>
        <end position="383"/>
    </location>
</feature>